<evidence type="ECO:0000313" key="7">
    <source>
        <dbReference type="EMBL" id="ACY82356.1"/>
    </source>
</evidence>
<name>D3GGK6_9LAMI</name>
<keyword evidence="4" id="KW-0131">Cell cycle</keyword>
<dbReference type="InterPro" id="IPR013763">
    <property type="entry name" value="Cyclin-like_dom"/>
</dbReference>
<dbReference type="InterPro" id="IPR048258">
    <property type="entry name" value="Cyclins_cyclin-box"/>
</dbReference>
<keyword evidence="2" id="KW-0132">Cell division</keyword>
<sequence>MNIQQNAPFSCFDFLYCEEEKWVEFEEEQESEVTLNNNSPDPKNPSSSPLFHVLEQDLFWEDEELESLFRKEKESCPESDNSVETICSLSLARKESVEWILRVNAYYGFSATTAILAVDYFDRLLWSSNLRTDSKPWMMQLTVVTCLSLAAKIEETHAPLLLDLQVECSECVFDAKTIRKMELLVLSSLKWRMNPVTPISFLHHIVRRLGMKGYNYICWEFLWSCENLLLSVISGKFKHMMDKMIGFYQFNDQRFGFNRFKNRTVSAICVSYCHHASSDYSSVRVL</sequence>
<keyword evidence="3 5" id="KW-0195">Cyclin</keyword>
<dbReference type="SUPFAM" id="SSF47954">
    <property type="entry name" value="Cyclin-like"/>
    <property type="match status" value="1"/>
</dbReference>
<dbReference type="InterPro" id="IPR036915">
    <property type="entry name" value="Cyclin-like_sf"/>
</dbReference>
<dbReference type="Gene3D" id="1.10.472.10">
    <property type="entry name" value="Cyclin-like"/>
    <property type="match status" value="1"/>
</dbReference>
<dbReference type="Pfam" id="PF00134">
    <property type="entry name" value="Cyclin_N"/>
    <property type="match status" value="1"/>
</dbReference>
<dbReference type="InterPro" id="IPR006671">
    <property type="entry name" value="Cyclin_N"/>
</dbReference>
<dbReference type="EMBL" id="FJ710523">
    <property type="protein sequence ID" value="ACY82356.1"/>
    <property type="molecule type" value="mRNA"/>
</dbReference>
<reference evidence="7" key="1">
    <citation type="submission" date="2009-02" db="EMBL/GenBank/DDBJ databases">
        <title>Abortion of both dorsal and ventral stamens in Opithandra (Gesneriaceae), a homeotic-like transformation subsequent to duplications and expression changes of CYCLOIDEA-like genes.</title>
        <authorList>
            <person name="Song C.F."/>
            <person name="Lin Q.B."/>
            <person name="Wang Y.Z."/>
        </authorList>
    </citation>
    <scope>NUCLEOTIDE SEQUENCE</scope>
</reference>
<dbReference type="CDD" id="cd20543">
    <property type="entry name" value="CYCLIN_AtCycD-like_rpt1"/>
    <property type="match status" value="1"/>
</dbReference>
<dbReference type="AlphaFoldDB" id="D3GGK6"/>
<evidence type="ECO:0000256" key="1">
    <source>
        <dbReference type="ARBA" id="ARBA00009065"/>
    </source>
</evidence>
<evidence type="ECO:0000256" key="5">
    <source>
        <dbReference type="RuleBase" id="RU000383"/>
    </source>
</evidence>
<accession>D3GGK6</accession>
<dbReference type="InterPro" id="IPR039361">
    <property type="entry name" value="Cyclin"/>
</dbReference>
<dbReference type="FunFam" id="1.10.472.10:FF:000060">
    <property type="entry name" value="D6-type cyclin"/>
    <property type="match status" value="1"/>
</dbReference>
<evidence type="ECO:0000256" key="2">
    <source>
        <dbReference type="ARBA" id="ARBA00022618"/>
    </source>
</evidence>
<dbReference type="GO" id="GO:0051301">
    <property type="term" value="P:cell division"/>
    <property type="evidence" value="ECO:0007669"/>
    <property type="project" value="UniProtKB-KW"/>
</dbReference>
<proteinExistence type="evidence at transcript level"/>
<dbReference type="SMART" id="SM00385">
    <property type="entry name" value="CYCLIN"/>
    <property type="match status" value="1"/>
</dbReference>
<evidence type="ECO:0000256" key="4">
    <source>
        <dbReference type="ARBA" id="ARBA00023306"/>
    </source>
</evidence>
<dbReference type="PANTHER" id="PTHR10177">
    <property type="entry name" value="CYCLINS"/>
    <property type="match status" value="1"/>
</dbReference>
<evidence type="ECO:0000259" key="6">
    <source>
        <dbReference type="SMART" id="SM00385"/>
    </source>
</evidence>
<protein>
    <submittedName>
        <fullName evidence="7">Transcription factor cyclin D3c</fullName>
    </submittedName>
</protein>
<evidence type="ECO:0000256" key="3">
    <source>
        <dbReference type="ARBA" id="ARBA00023127"/>
    </source>
</evidence>
<feature type="domain" description="Cyclin-like" evidence="6">
    <location>
        <begin position="98"/>
        <end position="187"/>
    </location>
</feature>
<comment type="similarity">
    <text evidence="1">Belongs to the cyclin family. Cyclin D subfamily.</text>
</comment>
<dbReference type="PROSITE" id="PS00292">
    <property type="entry name" value="CYCLINS"/>
    <property type="match status" value="1"/>
</dbReference>
<organism evidence="7">
    <name type="scientific">Oreocharis dinghushanensis</name>
    <dbReference type="NCBI Taxonomy" id="669198"/>
    <lineage>
        <taxon>Eukaryota</taxon>
        <taxon>Viridiplantae</taxon>
        <taxon>Streptophyta</taxon>
        <taxon>Embryophyta</taxon>
        <taxon>Tracheophyta</taxon>
        <taxon>Spermatophyta</taxon>
        <taxon>Magnoliopsida</taxon>
        <taxon>eudicotyledons</taxon>
        <taxon>Gunneridae</taxon>
        <taxon>Pentapetalae</taxon>
        <taxon>asterids</taxon>
        <taxon>lamiids</taxon>
        <taxon>Lamiales</taxon>
        <taxon>Gesneriaceae</taxon>
        <taxon>Didymocarpoideae</taxon>
        <taxon>Trichosporeae</taxon>
        <taxon>Didymocarpinae</taxon>
        <taxon>Oreocharis</taxon>
    </lineage>
</organism>